<evidence type="ECO:0000313" key="10">
    <source>
        <dbReference type="EMBL" id="CUH93845.1"/>
    </source>
</evidence>
<evidence type="ECO:0000259" key="9">
    <source>
        <dbReference type="SMART" id="SM00563"/>
    </source>
</evidence>
<evidence type="ECO:0000256" key="4">
    <source>
        <dbReference type="ARBA" id="ARBA00022679"/>
    </source>
</evidence>
<protein>
    <recommendedName>
        <fullName evidence="7">1-acyl-sn-glycerol-3-phosphate acyltransferase</fullName>
        <ecNumber evidence="7">2.3.1.51</ecNumber>
    </recommendedName>
</protein>
<dbReference type="RefSeq" id="WP_058259058.1">
    <property type="nucleotide sequence ID" value="NZ_DUPS01000059.1"/>
</dbReference>
<dbReference type="EMBL" id="LN879430">
    <property type="protein sequence ID" value="CUH93845.1"/>
    <property type="molecule type" value="Genomic_DNA"/>
</dbReference>
<comment type="catalytic activity">
    <reaction evidence="7">
        <text>a 1-acyl-sn-glycero-3-phosphate + an acyl-CoA = a 1,2-diacyl-sn-glycero-3-phosphate + CoA</text>
        <dbReference type="Rhea" id="RHEA:19709"/>
        <dbReference type="ChEBI" id="CHEBI:57287"/>
        <dbReference type="ChEBI" id="CHEBI:57970"/>
        <dbReference type="ChEBI" id="CHEBI:58342"/>
        <dbReference type="ChEBI" id="CHEBI:58608"/>
        <dbReference type="EC" id="2.3.1.51"/>
    </reaction>
</comment>
<dbReference type="OrthoDB" id="9803035at2"/>
<evidence type="ECO:0000256" key="5">
    <source>
        <dbReference type="ARBA" id="ARBA00023098"/>
    </source>
</evidence>
<dbReference type="InterPro" id="IPR002123">
    <property type="entry name" value="Plipid/glycerol_acylTrfase"/>
</dbReference>
<evidence type="ECO:0000256" key="2">
    <source>
        <dbReference type="ARBA" id="ARBA00008655"/>
    </source>
</evidence>
<keyword evidence="7" id="KW-1208">Phospholipid metabolism</keyword>
<feature type="domain" description="Phospholipid/glycerol acyltransferase" evidence="9">
    <location>
        <begin position="72"/>
        <end position="186"/>
    </location>
</feature>
<keyword evidence="3 7" id="KW-0444">Lipid biosynthesis</keyword>
<dbReference type="PANTHER" id="PTHR10434">
    <property type="entry name" value="1-ACYL-SN-GLYCEROL-3-PHOSPHATE ACYLTRANSFERASE"/>
    <property type="match status" value="1"/>
</dbReference>
<comment type="domain">
    <text evidence="7">The HXXXXD motif is essential for acyltransferase activity and may constitute the binding site for the phosphate moiety of the glycerol-3-phosphate.</text>
</comment>
<dbReference type="CDD" id="cd07989">
    <property type="entry name" value="LPLAT_AGPAT-like"/>
    <property type="match status" value="1"/>
</dbReference>
<gene>
    <name evidence="10" type="ORF">SD1D_2333</name>
</gene>
<evidence type="ECO:0000256" key="7">
    <source>
        <dbReference type="RuleBase" id="RU361267"/>
    </source>
</evidence>
<proteinExistence type="inferred from homology"/>
<organism evidence="10 11">
    <name type="scientific">Herbinix luporum</name>
    <dbReference type="NCBI Taxonomy" id="1679721"/>
    <lineage>
        <taxon>Bacteria</taxon>
        <taxon>Bacillati</taxon>
        <taxon>Bacillota</taxon>
        <taxon>Clostridia</taxon>
        <taxon>Lachnospirales</taxon>
        <taxon>Lachnospiraceae</taxon>
        <taxon>Herbinix</taxon>
    </lineage>
</organism>
<dbReference type="GO" id="GO:0003841">
    <property type="term" value="F:1-acylglycerol-3-phosphate O-acyltransferase activity"/>
    <property type="evidence" value="ECO:0007669"/>
    <property type="project" value="UniProtKB-UniRule"/>
</dbReference>
<keyword evidence="4 7" id="KW-0808">Transferase</keyword>
<keyword evidence="8" id="KW-1133">Transmembrane helix</keyword>
<comment type="pathway">
    <text evidence="1">Lipid metabolism.</text>
</comment>
<evidence type="ECO:0000256" key="8">
    <source>
        <dbReference type="SAM" id="Phobius"/>
    </source>
</evidence>
<dbReference type="InterPro" id="IPR004552">
    <property type="entry name" value="AGP_acyltrans"/>
</dbReference>
<dbReference type="SUPFAM" id="SSF69593">
    <property type="entry name" value="Glycerol-3-phosphate (1)-acyltransferase"/>
    <property type="match status" value="1"/>
</dbReference>
<evidence type="ECO:0000256" key="6">
    <source>
        <dbReference type="ARBA" id="ARBA00023315"/>
    </source>
</evidence>
<name>A0A0K8J8D5_9FIRM</name>
<keyword evidence="11" id="KW-1185">Reference proteome</keyword>
<dbReference type="SMART" id="SM00563">
    <property type="entry name" value="PlsC"/>
    <property type="match status" value="1"/>
</dbReference>
<dbReference type="NCBIfam" id="TIGR00530">
    <property type="entry name" value="AGP_acyltrn"/>
    <property type="match status" value="1"/>
</dbReference>
<dbReference type="EC" id="2.3.1.51" evidence="7"/>
<reference evidence="11" key="1">
    <citation type="submission" date="2015-09" db="EMBL/GenBank/DDBJ databases">
        <authorList>
            <person name="Wibberg D."/>
        </authorList>
    </citation>
    <scope>NUCLEOTIDE SEQUENCE [LARGE SCALE GENOMIC DNA]</scope>
    <source>
        <strain evidence="11">SD1D</strain>
    </source>
</reference>
<keyword evidence="6 7" id="KW-0012">Acyltransferase</keyword>
<dbReference type="AlphaFoldDB" id="A0A0K8J8D5"/>
<dbReference type="KEGG" id="hsd:SD1D_2333"/>
<evidence type="ECO:0000313" key="11">
    <source>
        <dbReference type="Proteomes" id="UP000196053"/>
    </source>
</evidence>
<dbReference type="Pfam" id="PF01553">
    <property type="entry name" value="Acyltransferase"/>
    <property type="match status" value="1"/>
</dbReference>
<keyword evidence="7" id="KW-0594">Phospholipid biosynthesis</keyword>
<dbReference type="GO" id="GO:0016020">
    <property type="term" value="C:membrane"/>
    <property type="evidence" value="ECO:0007669"/>
    <property type="project" value="InterPro"/>
</dbReference>
<comment type="similarity">
    <text evidence="2 7">Belongs to the 1-acyl-sn-glycerol-3-phosphate acyltransferase family.</text>
</comment>
<accession>A0A0K8J8D5</accession>
<evidence type="ECO:0000256" key="1">
    <source>
        <dbReference type="ARBA" id="ARBA00005189"/>
    </source>
</evidence>
<sequence>MRLILILLFLLIFFIISIPLFIIEFIIGKFNRRAQVASSQKIVVAAFHIVLFIAGVKKTVIGKENIPTNEPILYIANHRSYFDIPLSYVCLPTLTGFMAKKEIKKIPFLRTWMVLLQCLFLDRDDIRQGMKTILQAIEQIKAGYSIFISPEGTRSQGKEMLPFKEGSFKVAEKTGCAIVPVAISNTDEIYENHSPWVRPAKVVIEFGKPIYPKQLDKDQRRHLGSYVQSIIKEMLDKNASLVQS</sequence>
<dbReference type="Proteomes" id="UP000196053">
    <property type="component" value="Chromosome I"/>
</dbReference>
<keyword evidence="5 7" id="KW-0443">Lipid metabolism</keyword>
<keyword evidence="8" id="KW-0812">Transmembrane</keyword>
<feature type="transmembrane region" description="Helical" evidence="8">
    <location>
        <begin position="6"/>
        <end position="30"/>
    </location>
</feature>
<evidence type="ECO:0000256" key="3">
    <source>
        <dbReference type="ARBA" id="ARBA00022516"/>
    </source>
</evidence>
<keyword evidence="8" id="KW-0472">Membrane</keyword>
<dbReference type="PANTHER" id="PTHR10434:SF64">
    <property type="entry name" value="1-ACYL-SN-GLYCEROL-3-PHOSPHATE ACYLTRANSFERASE-RELATED"/>
    <property type="match status" value="1"/>
</dbReference>
<dbReference type="GO" id="GO:0006654">
    <property type="term" value="P:phosphatidic acid biosynthetic process"/>
    <property type="evidence" value="ECO:0007669"/>
    <property type="project" value="TreeGrafter"/>
</dbReference>